<feature type="transmembrane region" description="Helical" evidence="2">
    <location>
        <begin position="181"/>
        <end position="201"/>
    </location>
</feature>
<dbReference type="InterPro" id="IPR036505">
    <property type="entry name" value="Amidase/PGRP_sf"/>
</dbReference>
<feature type="region of interest" description="Disordered" evidence="1">
    <location>
        <begin position="898"/>
        <end position="922"/>
    </location>
</feature>
<dbReference type="GeneID" id="30309966"/>
<feature type="compositionally biased region" description="Polar residues" evidence="1">
    <location>
        <begin position="655"/>
        <end position="678"/>
    </location>
</feature>
<dbReference type="RefSeq" id="YP_009325002.1">
    <property type="nucleotide sequence ID" value="NC_031944.1"/>
</dbReference>
<dbReference type="KEGG" id="vg:30309966"/>
<dbReference type="Proteomes" id="UP000204364">
    <property type="component" value="Segment"/>
</dbReference>
<feature type="transmembrane region" description="Helical" evidence="2">
    <location>
        <begin position="213"/>
        <end position="232"/>
    </location>
</feature>
<dbReference type="OrthoDB" id="7106at10239"/>
<dbReference type="EMBL" id="KU686210">
    <property type="protein sequence ID" value="AOV61486.1"/>
    <property type="molecule type" value="Genomic_DNA"/>
</dbReference>
<evidence type="ECO:0000256" key="2">
    <source>
        <dbReference type="SAM" id="Phobius"/>
    </source>
</evidence>
<organism evidence="3 4">
    <name type="scientific">Synechococcus phage S-WAM1</name>
    <dbReference type="NCBI Taxonomy" id="1815521"/>
    <lineage>
        <taxon>Viruses</taxon>
        <taxon>Duplodnaviria</taxon>
        <taxon>Heunggongvirae</taxon>
        <taxon>Uroviricota</taxon>
        <taxon>Caudoviricetes</taxon>
        <taxon>Pantevenvirales</taxon>
        <taxon>Kyanoviridae</taxon>
        <taxon>Sokavirus</taxon>
        <taxon>Sokavirus swam1</taxon>
    </lineage>
</organism>
<proteinExistence type="predicted"/>
<dbReference type="GO" id="GO:0009253">
    <property type="term" value="P:peptidoglycan catabolic process"/>
    <property type="evidence" value="ECO:0007669"/>
    <property type="project" value="InterPro"/>
</dbReference>
<keyword evidence="2" id="KW-1133">Transmembrane helix</keyword>
<keyword evidence="2" id="KW-0812">Transmembrane</keyword>
<evidence type="ECO:0000256" key="1">
    <source>
        <dbReference type="SAM" id="MobiDB-lite"/>
    </source>
</evidence>
<feature type="transmembrane region" description="Helical" evidence="2">
    <location>
        <begin position="138"/>
        <end position="161"/>
    </location>
</feature>
<gene>
    <name evidence="3" type="ORF">P090810_012</name>
</gene>
<dbReference type="SUPFAM" id="SSF55846">
    <property type="entry name" value="N-acetylmuramoyl-L-alanine amidase-like"/>
    <property type="match status" value="1"/>
</dbReference>
<keyword evidence="4" id="KW-1185">Reference proteome</keyword>
<feature type="region of interest" description="Disordered" evidence="1">
    <location>
        <begin position="655"/>
        <end position="681"/>
    </location>
</feature>
<accession>A0A1D8KS53</accession>
<feature type="compositionally biased region" description="Low complexity" evidence="1">
    <location>
        <begin position="898"/>
        <end position="912"/>
    </location>
</feature>
<feature type="transmembrane region" description="Helical" evidence="2">
    <location>
        <begin position="252"/>
        <end position="270"/>
    </location>
</feature>
<feature type="region of interest" description="Disordered" evidence="1">
    <location>
        <begin position="86"/>
        <end position="128"/>
    </location>
</feature>
<evidence type="ECO:0000313" key="4">
    <source>
        <dbReference type="Proteomes" id="UP000204364"/>
    </source>
</evidence>
<feature type="transmembrane region" description="Helical" evidence="2">
    <location>
        <begin position="277"/>
        <end position="294"/>
    </location>
</feature>
<name>A0A1D8KS53_9CAUD</name>
<dbReference type="GO" id="GO:0008745">
    <property type="term" value="F:N-acetylmuramoyl-L-alanine amidase activity"/>
    <property type="evidence" value="ECO:0007669"/>
    <property type="project" value="InterPro"/>
</dbReference>
<sequence length="1031" mass="108921">MAKARLYKYVTPPSFKGGGITVKIDGKTVTQPASGVVKNIKAINSLGATTNSIAIMVEDLNKNFGAFMSKNMALSEQMLNMREDNLEDEKKYRKKQLDAAKREKGKEQDKRAEALQEGKKKKGSGLGKAAKETAARSIGFLAGLASLFKGIFRSMIMYNLLDWLEKNPKKIKRLLDAMVGIGKFIMNTYGTLINLGLNGLVEFLENPLSFKGIFGLLKVVTALGLLFAPVAMGKLGLKLVFSLFKGGKLIPALKGIFGAVGSMVKGLIGLVKGMGMWAWVLAGGIGLFTLGAAFNGQQSQTDEQIDAKVEESSQQEVIDSLQKQLEGLNAWDKLWGKEGEIKNQLDRLNDENYKPGETKPPPKKKILGLFSKGGKLPGYAGGGWIHGPQSGYPVSLSGGGVDFIGHGTEYVATRASGGDAFVIPFDTPATRGSNGLTSMRMQQAQAGGYNVPGFAKGGPTKKKRDGSMSENRLIGADQLMAKGGKIFLHWTAGGPNFHQKGKYHSIIQGSGKVYRAHPYDQKSGVAHTYLRNSQGIGMSVAAMAGSGGNYVWPSGGQIDSMAKEIANVGKQWGWNPNDINIKNVMTHAEAASGKDGQLPRNDNYGPTAWGGDGARWDLWHLTKDGAKGSGGNILRAKARGYMGGDSTVIEETGSAPIQSTTGATQAANGSAGNGTSESAGLDPTKQYLGQEGMVSYFSKALGTVGSYAADAQAMMKAAGGRILGRAAGGKVPYDKVKSALGADQKTWDIFRGTIAKIESGGKYDIAGGSGGHYDGKYQMGAAAKTDGSRNIGLPDPGHGASQRASYRKNADLQEQIFAGYTIANHKLLMAKSPEYKKKSLLQKLQTLGYAHNQGWGGAADWLATGNVGADGFGTKGTKYTDALRAAFTSGKIPDLAAADSGSSLASDSQSSGGSSGGEQKDPLQQLQDNIGLLDKYVADAAPMTGAKINTSGDRLAEAQNKEDEEKANADKDITTLTSSTAAPVGATKQRPGDVQPQVDLPAVAYDIPANIYARPRFGLTADIFQQPVNIA</sequence>
<keyword evidence="2" id="KW-0472">Membrane</keyword>
<feature type="compositionally biased region" description="Basic and acidic residues" evidence="1">
    <location>
        <begin position="86"/>
        <end position="118"/>
    </location>
</feature>
<reference evidence="3 4" key="1">
    <citation type="journal article" date="2016" name="Virology">
        <title>The genomic content and context of auxiliary metabolic genes in marine cyanomyoviruses.</title>
        <authorList>
            <person name="Crummett L.T."/>
            <person name="Puxty R.J."/>
            <person name="Weihe C."/>
            <person name="Marston M.F."/>
            <person name="Martiny J.B."/>
        </authorList>
    </citation>
    <scope>NUCLEOTIDE SEQUENCE [LARGE SCALE GENOMIC DNA]</scope>
    <source>
        <strain evidence="3">0810PA09</strain>
    </source>
</reference>
<feature type="region of interest" description="Disordered" evidence="1">
    <location>
        <begin position="976"/>
        <end position="995"/>
    </location>
</feature>
<feature type="region of interest" description="Disordered" evidence="1">
    <location>
        <begin position="947"/>
        <end position="970"/>
    </location>
</feature>
<evidence type="ECO:0000313" key="3">
    <source>
        <dbReference type="EMBL" id="AOV61486.1"/>
    </source>
</evidence>
<feature type="region of interest" description="Disordered" evidence="1">
    <location>
        <begin position="448"/>
        <end position="467"/>
    </location>
</feature>
<protein>
    <submittedName>
        <fullName evidence="3">Uncharacterized protein</fullName>
    </submittedName>
</protein>
<feature type="compositionally biased region" description="Basic and acidic residues" evidence="1">
    <location>
        <begin position="954"/>
        <end position="970"/>
    </location>
</feature>